<reference evidence="3" key="1">
    <citation type="submission" date="2021-02" db="EMBL/GenBank/DDBJ databases">
        <authorList>
            <person name="Dougan E. K."/>
            <person name="Rhodes N."/>
            <person name="Thang M."/>
            <person name="Chan C."/>
        </authorList>
    </citation>
    <scope>NUCLEOTIDE SEQUENCE</scope>
</reference>
<feature type="transmembrane region" description="Helical" evidence="1">
    <location>
        <begin position="83"/>
        <end position="102"/>
    </location>
</feature>
<dbReference type="InterPro" id="IPR052402">
    <property type="entry name" value="ADCK_kinase"/>
</dbReference>
<keyword evidence="4" id="KW-1185">Reference proteome</keyword>
<dbReference type="PANTHER" id="PTHR45890">
    <property type="entry name" value="AARF DOMAIN CONTAINING KINASE 2 (PREDICTED)"/>
    <property type="match status" value="1"/>
</dbReference>
<dbReference type="EMBL" id="CAJNNV010026937">
    <property type="protein sequence ID" value="CAE8619286.1"/>
    <property type="molecule type" value="Genomic_DNA"/>
</dbReference>
<dbReference type="PANTHER" id="PTHR45890:SF1">
    <property type="entry name" value="AARF DOMAIN CONTAINING KINASE 2"/>
    <property type="match status" value="1"/>
</dbReference>
<comment type="caution">
    <text evidence="3">The sequence shown here is derived from an EMBL/GenBank/DDBJ whole genome shotgun (WGS) entry which is preliminary data.</text>
</comment>
<organism evidence="3 4">
    <name type="scientific">Polarella glacialis</name>
    <name type="common">Dinoflagellate</name>
    <dbReference type="NCBI Taxonomy" id="89957"/>
    <lineage>
        <taxon>Eukaryota</taxon>
        <taxon>Sar</taxon>
        <taxon>Alveolata</taxon>
        <taxon>Dinophyceae</taxon>
        <taxon>Suessiales</taxon>
        <taxon>Suessiaceae</taxon>
        <taxon>Polarella</taxon>
    </lineage>
</organism>
<accession>A0A813G8U6</accession>
<dbReference type="Proteomes" id="UP000654075">
    <property type="component" value="Unassembled WGS sequence"/>
</dbReference>
<keyword evidence="1" id="KW-1133">Transmembrane helix</keyword>
<name>A0A813G8U6_POLGL</name>
<feature type="domain" description="ABC1 atypical kinase-like" evidence="2">
    <location>
        <begin position="265"/>
        <end position="375"/>
    </location>
</feature>
<evidence type="ECO:0000313" key="3">
    <source>
        <dbReference type="EMBL" id="CAE8619286.1"/>
    </source>
</evidence>
<proteinExistence type="predicted"/>
<sequence>MDRAPGTVGDTLRRALLDRTPSWLLERAPQILWDILLLEGWWQRFLASLSLSSVLALTILIARRRDSLRFVVKVSVRFLELAWLYLPLIPLLFGALLADWLIPRSAAWRRTRTKHQELGGSWADAWWDLLLRRVQQSGPVFVKLGQWAATRPDLIPEDCCSRLGRLHDSTEPHSLAHTHQVLEAAFPHEPWFRGFLIEPKPVGSGCIAQVYLGQMLWEAGGSTSSSSSAKCAPAATPCTQGHGCLGPVCRLLRGSLPTVGFAADAQCGRAVKVAVKVVHPQVRRAVEIDLRVMEKAADFTSAMGMERLGLPLMLRQFASFLKAQTDLTTEAQNLRRLRGLFGPGDGSVVLPKVFDKWVSHDVLVMSFEEGQSLTALLE</sequence>
<evidence type="ECO:0000256" key="1">
    <source>
        <dbReference type="SAM" id="Phobius"/>
    </source>
</evidence>
<feature type="non-terminal residue" evidence="3">
    <location>
        <position position="378"/>
    </location>
</feature>
<dbReference type="Pfam" id="PF03109">
    <property type="entry name" value="ABC1"/>
    <property type="match status" value="1"/>
</dbReference>
<keyword evidence="1" id="KW-0472">Membrane</keyword>
<feature type="transmembrane region" description="Helical" evidence="1">
    <location>
        <begin position="41"/>
        <end position="62"/>
    </location>
</feature>
<dbReference type="OrthoDB" id="427480at2759"/>
<evidence type="ECO:0000313" key="4">
    <source>
        <dbReference type="Proteomes" id="UP000654075"/>
    </source>
</evidence>
<keyword evidence="1" id="KW-0812">Transmembrane</keyword>
<gene>
    <name evidence="3" type="ORF">PGLA1383_LOCUS36876</name>
</gene>
<protein>
    <recommendedName>
        <fullName evidence="2">ABC1 atypical kinase-like domain-containing protein</fullName>
    </recommendedName>
</protein>
<dbReference type="InterPro" id="IPR004147">
    <property type="entry name" value="ABC1_dom"/>
</dbReference>
<evidence type="ECO:0000259" key="2">
    <source>
        <dbReference type="Pfam" id="PF03109"/>
    </source>
</evidence>
<dbReference type="AlphaFoldDB" id="A0A813G8U6"/>